<keyword evidence="3" id="KW-1185">Reference proteome</keyword>
<sequence length="110" mass="12569">MPTYLLERWLAPTGILALSLFLFRHPSCTVAEFRKTIKSISLASECLKRGMNDQEYAGQFLVPGALHKATCYKCRISYSWTRQGASVFLEARAEAVNLMHYEEMSKYDPI</sequence>
<feature type="chain" id="PRO_5042835209" evidence="1">
    <location>
        <begin position="32"/>
        <end position="110"/>
    </location>
</feature>
<keyword evidence="1" id="KW-0732">Signal</keyword>
<dbReference type="AlphaFoldDB" id="A0AAN7BGE0"/>
<evidence type="ECO:0000313" key="2">
    <source>
        <dbReference type="EMBL" id="KAK4223012.1"/>
    </source>
</evidence>
<dbReference type="Proteomes" id="UP001301958">
    <property type="component" value="Unassembled WGS sequence"/>
</dbReference>
<accession>A0AAN7BGE0</accession>
<evidence type="ECO:0000313" key="3">
    <source>
        <dbReference type="Proteomes" id="UP001301958"/>
    </source>
</evidence>
<dbReference type="EMBL" id="MU865444">
    <property type="protein sequence ID" value="KAK4223012.1"/>
    <property type="molecule type" value="Genomic_DNA"/>
</dbReference>
<organism evidence="2 3">
    <name type="scientific">Podospora fimiseda</name>
    <dbReference type="NCBI Taxonomy" id="252190"/>
    <lineage>
        <taxon>Eukaryota</taxon>
        <taxon>Fungi</taxon>
        <taxon>Dikarya</taxon>
        <taxon>Ascomycota</taxon>
        <taxon>Pezizomycotina</taxon>
        <taxon>Sordariomycetes</taxon>
        <taxon>Sordariomycetidae</taxon>
        <taxon>Sordariales</taxon>
        <taxon>Podosporaceae</taxon>
        <taxon>Podospora</taxon>
    </lineage>
</organism>
<reference evidence="2" key="1">
    <citation type="journal article" date="2023" name="Mol. Phylogenet. Evol.">
        <title>Genome-scale phylogeny and comparative genomics of the fungal order Sordariales.</title>
        <authorList>
            <person name="Hensen N."/>
            <person name="Bonometti L."/>
            <person name="Westerberg I."/>
            <person name="Brannstrom I.O."/>
            <person name="Guillou S."/>
            <person name="Cros-Aarteil S."/>
            <person name="Calhoun S."/>
            <person name="Haridas S."/>
            <person name="Kuo A."/>
            <person name="Mondo S."/>
            <person name="Pangilinan J."/>
            <person name="Riley R."/>
            <person name="LaButti K."/>
            <person name="Andreopoulos B."/>
            <person name="Lipzen A."/>
            <person name="Chen C."/>
            <person name="Yan M."/>
            <person name="Daum C."/>
            <person name="Ng V."/>
            <person name="Clum A."/>
            <person name="Steindorff A."/>
            <person name="Ohm R.A."/>
            <person name="Martin F."/>
            <person name="Silar P."/>
            <person name="Natvig D.O."/>
            <person name="Lalanne C."/>
            <person name="Gautier V."/>
            <person name="Ament-Velasquez S.L."/>
            <person name="Kruys A."/>
            <person name="Hutchinson M.I."/>
            <person name="Powell A.J."/>
            <person name="Barry K."/>
            <person name="Miller A.N."/>
            <person name="Grigoriev I.V."/>
            <person name="Debuchy R."/>
            <person name="Gladieux P."/>
            <person name="Hiltunen Thoren M."/>
            <person name="Johannesson H."/>
        </authorList>
    </citation>
    <scope>NUCLEOTIDE SEQUENCE</scope>
    <source>
        <strain evidence="2">CBS 990.96</strain>
    </source>
</reference>
<name>A0AAN7BGE0_9PEZI</name>
<evidence type="ECO:0000256" key="1">
    <source>
        <dbReference type="SAM" id="SignalP"/>
    </source>
</evidence>
<gene>
    <name evidence="2" type="ORF">QBC38DRAFT_61245</name>
</gene>
<proteinExistence type="predicted"/>
<comment type="caution">
    <text evidence="2">The sequence shown here is derived from an EMBL/GenBank/DDBJ whole genome shotgun (WGS) entry which is preliminary data.</text>
</comment>
<reference evidence="2" key="2">
    <citation type="submission" date="2023-05" db="EMBL/GenBank/DDBJ databases">
        <authorList>
            <consortium name="Lawrence Berkeley National Laboratory"/>
            <person name="Steindorff A."/>
            <person name="Hensen N."/>
            <person name="Bonometti L."/>
            <person name="Westerberg I."/>
            <person name="Brannstrom I.O."/>
            <person name="Guillou S."/>
            <person name="Cros-Aarteil S."/>
            <person name="Calhoun S."/>
            <person name="Haridas S."/>
            <person name="Kuo A."/>
            <person name="Mondo S."/>
            <person name="Pangilinan J."/>
            <person name="Riley R."/>
            <person name="Labutti K."/>
            <person name="Andreopoulos B."/>
            <person name="Lipzen A."/>
            <person name="Chen C."/>
            <person name="Yanf M."/>
            <person name="Daum C."/>
            <person name="Ng V."/>
            <person name="Clum A."/>
            <person name="Ohm R."/>
            <person name="Martin F."/>
            <person name="Silar P."/>
            <person name="Natvig D."/>
            <person name="Lalanne C."/>
            <person name="Gautier V."/>
            <person name="Ament-Velasquez S.L."/>
            <person name="Kruys A."/>
            <person name="Hutchinson M.I."/>
            <person name="Powell A.J."/>
            <person name="Barry K."/>
            <person name="Miller A.N."/>
            <person name="Grigoriev I.V."/>
            <person name="Debuchy R."/>
            <person name="Gladieux P."/>
            <person name="Thoren M.H."/>
            <person name="Johannesson H."/>
        </authorList>
    </citation>
    <scope>NUCLEOTIDE SEQUENCE</scope>
    <source>
        <strain evidence="2">CBS 990.96</strain>
    </source>
</reference>
<protein>
    <submittedName>
        <fullName evidence="2">Uncharacterized protein</fullName>
    </submittedName>
</protein>
<feature type="signal peptide" evidence="1">
    <location>
        <begin position="1"/>
        <end position="31"/>
    </location>
</feature>